<dbReference type="RefSeq" id="WP_258810042.1">
    <property type="nucleotide sequence ID" value="NZ_JANUGU010000001.1"/>
</dbReference>
<comment type="caution">
    <text evidence="8">The sequence shown here is derived from an EMBL/GenBank/DDBJ whole genome shotgun (WGS) entry which is preliminary data.</text>
</comment>
<organism evidence="8 9">
    <name type="scientific">Massilia terrae</name>
    <dbReference type="NCBI Taxonomy" id="1811224"/>
    <lineage>
        <taxon>Bacteria</taxon>
        <taxon>Pseudomonadati</taxon>
        <taxon>Pseudomonadota</taxon>
        <taxon>Betaproteobacteria</taxon>
        <taxon>Burkholderiales</taxon>
        <taxon>Oxalobacteraceae</taxon>
        <taxon>Telluria group</taxon>
        <taxon>Massilia</taxon>
    </lineage>
</organism>
<proteinExistence type="inferred from homology"/>
<feature type="domain" description="Multidrug resistance protein MdtA-like C-terminal permuted SH3" evidence="7">
    <location>
        <begin position="286"/>
        <end position="344"/>
    </location>
</feature>
<feature type="domain" description="Multidrug resistance protein MdtA-like barrel-sandwich hybrid" evidence="5">
    <location>
        <begin position="58"/>
        <end position="199"/>
    </location>
</feature>
<reference evidence="8 9" key="1">
    <citation type="submission" date="2022-08" db="EMBL/GenBank/DDBJ databases">
        <title>Reclassification of Massilia species as members of the genera Telluria, Duganella, Pseudoduganella, Mokoshia gen. nov. and Zemynaea gen. nov. using orthogonal and non-orthogonal genome-based approaches.</title>
        <authorList>
            <person name="Bowman J.P."/>
        </authorList>
    </citation>
    <scope>NUCLEOTIDE SEQUENCE [LARGE SCALE GENOMIC DNA]</scope>
    <source>
        <strain evidence="8 9">JCM 31606</strain>
    </source>
</reference>
<feature type="chain" id="PRO_5046467638" evidence="4">
    <location>
        <begin position="25"/>
        <end position="367"/>
    </location>
</feature>
<protein>
    <submittedName>
        <fullName evidence="8">Efflux RND transporter periplasmic adaptor subunit</fullName>
    </submittedName>
</protein>
<dbReference type="PANTHER" id="PTHR30469">
    <property type="entry name" value="MULTIDRUG RESISTANCE PROTEIN MDTA"/>
    <property type="match status" value="1"/>
</dbReference>
<keyword evidence="4" id="KW-0732">Signal</keyword>
<evidence type="ECO:0000256" key="1">
    <source>
        <dbReference type="ARBA" id="ARBA00004236"/>
    </source>
</evidence>
<evidence type="ECO:0000313" key="9">
    <source>
        <dbReference type="Proteomes" id="UP001204621"/>
    </source>
</evidence>
<name>A0ABT2CUJ6_9BURK</name>
<dbReference type="SUPFAM" id="SSF111369">
    <property type="entry name" value="HlyD-like secretion proteins"/>
    <property type="match status" value="1"/>
</dbReference>
<evidence type="ECO:0000259" key="6">
    <source>
        <dbReference type="Pfam" id="PF25944"/>
    </source>
</evidence>
<gene>
    <name evidence="8" type="ORF">NX778_02200</name>
</gene>
<comment type="similarity">
    <text evidence="2">Belongs to the membrane fusion protein (MFP) (TC 8.A.1) family.</text>
</comment>
<accession>A0ABT2CUJ6</accession>
<dbReference type="Pfam" id="PF25917">
    <property type="entry name" value="BSH_RND"/>
    <property type="match status" value="1"/>
</dbReference>
<evidence type="ECO:0000259" key="5">
    <source>
        <dbReference type="Pfam" id="PF25917"/>
    </source>
</evidence>
<dbReference type="Pfam" id="PF25967">
    <property type="entry name" value="RND-MFP_C"/>
    <property type="match status" value="1"/>
</dbReference>
<keyword evidence="9" id="KW-1185">Reference proteome</keyword>
<evidence type="ECO:0000256" key="2">
    <source>
        <dbReference type="ARBA" id="ARBA00009477"/>
    </source>
</evidence>
<dbReference type="Gene3D" id="1.10.287.470">
    <property type="entry name" value="Helix hairpin bin"/>
    <property type="match status" value="1"/>
</dbReference>
<dbReference type="Pfam" id="PF25944">
    <property type="entry name" value="Beta-barrel_RND"/>
    <property type="match status" value="1"/>
</dbReference>
<dbReference type="Gene3D" id="2.40.30.170">
    <property type="match status" value="1"/>
</dbReference>
<comment type="subcellular location">
    <subcellularLocation>
        <location evidence="1">Cell membrane</location>
    </subcellularLocation>
</comment>
<evidence type="ECO:0000259" key="7">
    <source>
        <dbReference type="Pfam" id="PF25967"/>
    </source>
</evidence>
<sequence>MHAHRTTFLLAAALVLAGCAKAPATEDKKPPLVSVTRTRALDIPIELSAQGHIVPLNFVEVRPQLTGTILAVNFREGDDVKPGQLLFTLDDSDARAQLGKAQAQAAMIAAQLADARRDYQRAQALVASRFIAASSVDTAASKVDALVAQANSAAAEISAARTTLAHTRIYSPIAGKASAVSVHPGSLAQAGGSAPLVTVAQFSPVGVEFTLPEKDMPALLAARAAGAVHVSIDGDAADGELTFVNNTINQDSASIDLKASFPNPRHTLWPGGFVRVVVHAGVNHGAVVLPPQAVQEGPAGRFVFLTTDDGKVATRPVELLRIQGGMAVIGGLPAGVPVVLEGGQNLRSGAKVRVAASNPATVAMVGQ</sequence>
<dbReference type="Gene3D" id="2.40.420.20">
    <property type="match status" value="1"/>
</dbReference>
<dbReference type="Proteomes" id="UP001204621">
    <property type="component" value="Unassembled WGS sequence"/>
</dbReference>
<dbReference type="InterPro" id="IPR058625">
    <property type="entry name" value="MdtA-like_BSH"/>
</dbReference>
<dbReference type="InterPro" id="IPR006143">
    <property type="entry name" value="RND_pump_MFP"/>
</dbReference>
<evidence type="ECO:0000256" key="4">
    <source>
        <dbReference type="SAM" id="SignalP"/>
    </source>
</evidence>
<dbReference type="NCBIfam" id="TIGR01730">
    <property type="entry name" value="RND_mfp"/>
    <property type="match status" value="1"/>
</dbReference>
<feature type="signal peptide" evidence="4">
    <location>
        <begin position="1"/>
        <end position="24"/>
    </location>
</feature>
<dbReference type="InterPro" id="IPR058626">
    <property type="entry name" value="MdtA-like_b-barrel"/>
</dbReference>
<dbReference type="EMBL" id="JANUGU010000001">
    <property type="protein sequence ID" value="MCS0656870.1"/>
    <property type="molecule type" value="Genomic_DNA"/>
</dbReference>
<dbReference type="InterPro" id="IPR058627">
    <property type="entry name" value="MdtA-like_C"/>
</dbReference>
<evidence type="ECO:0000256" key="3">
    <source>
        <dbReference type="ARBA" id="ARBA00022448"/>
    </source>
</evidence>
<feature type="domain" description="Multidrug resistance protein MdtA-like beta-barrel" evidence="6">
    <location>
        <begin position="204"/>
        <end position="281"/>
    </location>
</feature>
<dbReference type="Gene3D" id="2.40.50.100">
    <property type="match status" value="1"/>
</dbReference>
<keyword evidence="3" id="KW-0813">Transport</keyword>
<dbReference type="PANTHER" id="PTHR30469:SF36">
    <property type="entry name" value="BLL3903 PROTEIN"/>
    <property type="match status" value="1"/>
</dbReference>
<evidence type="ECO:0000313" key="8">
    <source>
        <dbReference type="EMBL" id="MCS0656870.1"/>
    </source>
</evidence>
<dbReference type="PROSITE" id="PS51257">
    <property type="entry name" value="PROKAR_LIPOPROTEIN"/>
    <property type="match status" value="1"/>
</dbReference>